<dbReference type="InterPro" id="IPR050706">
    <property type="entry name" value="Cyclic-di-GMP_PDE-like"/>
</dbReference>
<dbReference type="InterPro" id="IPR043128">
    <property type="entry name" value="Rev_trsase/Diguanyl_cyclase"/>
</dbReference>
<dbReference type="RefSeq" id="WP_020515626.1">
    <property type="nucleotide sequence ID" value="NZ_JBIAZU010000003.1"/>
</dbReference>
<accession>A0ABW6WGA3</accession>
<dbReference type="Pfam" id="PF00990">
    <property type="entry name" value="GGDEF"/>
    <property type="match status" value="1"/>
</dbReference>
<dbReference type="SUPFAM" id="SSF55073">
    <property type="entry name" value="Nucleotide cyclase"/>
    <property type="match status" value="1"/>
</dbReference>
<dbReference type="InterPro" id="IPR029787">
    <property type="entry name" value="Nucleotide_cyclase"/>
</dbReference>
<protein>
    <submittedName>
        <fullName evidence="3">Bifunctional diguanylate cyclase/phosphodiesterase</fullName>
    </submittedName>
</protein>
<dbReference type="CDD" id="cd01948">
    <property type="entry name" value="EAL"/>
    <property type="match status" value="1"/>
</dbReference>
<dbReference type="Proteomes" id="UP001602245">
    <property type="component" value="Unassembled WGS sequence"/>
</dbReference>
<dbReference type="PROSITE" id="PS50883">
    <property type="entry name" value="EAL"/>
    <property type="match status" value="1"/>
</dbReference>
<dbReference type="Gene3D" id="3.20.20.450">
    <property type="entry name" value="EAL domain"/>
    <property type="match status" value="1"/>
</dbReference>
<sequence length="541" mass="58726">MDLTGEWLRGITRVGFVPGVRARARAALRDLLEELIAAARAEPFDPAAGDRIGAELVDLRMSAPPVIGITVRLLAERLPPLVEGDPVTVRARVLELLEHVTTGFVAAQRDAAVSAAEQMNRSEKIHWRRVQTDLQRRLLEDPVTGLPNQQQLRQHLAAPGAERRGLCLLSIDHFPELADSLGQDNADSLLVAIGQRLGQLAGLFLAHLGDDQFALVADDTTGPDDVIKVADQARRALHAPFPLGGHSLRVDVTAGIVEGPASGAHWLRDARLALGWARQGHHEHAVYDPCRAEADRRRHHLAAALPSALDNGEFLAYYQPLYRLTDRTVIGVEALARWQRPGGGPPLGPGDFITLAERTGLIRRLGRIMLEQACRQGAAWRRAGHDLLISVNLSPLQLSEPTLPADVADILHRAGLPAGNLQLEITESMALEQRYATLRQLTDLGVRLALDDFGTGYSSLATLSWLPVSNVKLAAEFMADAGGPAASEMLRHTIALCHSLGKTVTAEGIETAEQEDLLRALGCDHGQGYHFARPAPMLSWE</sequence>
<dbReference type="InterPro" id="IPR001633">
    <property type="entry name" value="EAL_dom"/>
</dbReference>
<dbReference type="Gene3D" id="3.30.70.270">
    <property type="match status" value="1"/>
</dbReference>
<dbReference type="InterPro" id="IPR035919">
    <property type="entry name" value="EAL_sf"/>
</dbReference>
<dbReference type="SMART" id="SM00267">
    <property type="entry name" value="GGDEF"/>
    <property type="match status" value="1"/>
</dbReference>
<comment type="caution">
    <text evidence="3">The sequence shown here is derived from an EMBL/GenBank/DDBJ whole genome shotgun (WGS) entry which is preliminary data.</text>
</comment>
<organism evidence="3 4">
    <name type="scientific">Paractinoplanes globisporus</name>
    <dbReference type="NCBI Taxonomy" id="113565"/>
    <lineage>
        <taxon>Bacteria</taxon>
        <taxon>Bacillati</taxon>
        <taxon>Actinomycetota</taxon>
        <taxon>Actinomycetes</taxon>
        <taxon>Micromonosporales</taxon>
        <taxon>Micromonosporaceae</taxon>
        <taxon>Paractinoplanes</taxon>
    </lineage>
</organism>
<dbReference type="PANTHER" id="PTHR33121:SF79">
    <property type="entry name" value="CYCLIC DI-GMP PHOSPHODIESTERASE PDED-RELATED"/>
    <property type="match status" value="1"/>
</dbReference>
<feature type="domain" description="EAL" evidence="1">
    <location>
        <begin position="298"/>
        <end position="541"/>
    </location>
</feature>
<dbReference type="Pfam" id="PF00563">
    <property type="entry name" value="EAL"/>
    <property type="match status" value="1"/>
</dbReference>
<dbReference type="SUPFAM" id="SSF141868">
    <property type="entry name" value="EAL domain-like"/>
    <property type="match status" value="1"/>
</dbReference>
<dbReference type="EMBL" id="JBIAZU010000003">
    <property type="protein sequence ID" value="MFF5291405.1"/>
    <property type="molecule type" value="Genomic_DNA"/>
</dbReference>
<dbReference type="PROSITE" id="PS50887">
    <property type="entry name" value="GGDEF"/>
    <property type="match status" value="1"/>
</dbReference>
<reference evidence="3 4" key="1">
    <citation type="submission" date="2024-10" db="EMBL/GenBank/DDBJ databases">
        <title>The Natural Products Discovery Center: Release of the First 8490 Sequenced Strains for Exploring Actinobacteria Biosynthetic Diversity.</title>
        <authorList>
            <person name="Kalkreuter E."/>
            <person name="Kautsar S.A."/>
            <person name="Yang D."/>
            <person name="Bader C.D."/>
            <person name="Teijaro C.N."/>
            <person name="Fluegel L."/>
            <person name="Davis C.M."/>
            <person name="Simpson J.R."/>
            <person name="Lauterbach L."/>
            <person name="Steele A.D."/>
            <person name="Gui C."/>
            <person name="Meng S."/>
            <person name="Li G."/>
            <person name="Viehrig K."/>
            <person name="Ye F."/>
            <person name="Su P."/>
            <person name="Kiefer A.F."/>
            <person name="Nichols A."/>
            <person name="Cepeda A.J."/>
            <person name="Yan W."/>
            <person name="Fan B."/>
            <person name="Jiang Y."/>
            <person name="Adhikari A."/>
            <person name="Zheng C.-J."/>
            <person name="Schuster L."/>
            <person name="Cowan T.M."/>
            <person name="Smanski M.J."/>
            <person name="Chevrette M.G."/>
            <person name="De Carvalho L.P.S."/>
            <person name="Shen B."/>
        </authorList>
    </citation>
    <scope>NUCLEOTIDE SEQUENCE [LARGE SCALE GENOMIC DNA]</scope>
    <source>
        <strain evidence="3 4">NPDC000087</strain>
    </source>
</reference>
<dbReference type="CDD" id="cd01949">
    <property type="entry name" value="GGDEF"/>
    <property type="match status" value="1"/>
</dbReference>
<dbReference type="InterPro" id="IPR000160">
    <property type="entry name" value="GGDEF_dom"/>
</dbReference>
<dbReference type="PANTHER" id="PTHR33121">
    <property type="entry name" value="CYCLIC DI-GMP PHOSPHODIESTERASE PDEF"/>
    <property type="match status" value="1"/>
</dbReference>
<feature type="domain" description="GGDEF" evidence="2">
    <location>
        <begin position="162"/>
        <end position="289"/>
    </location>
</feature>
<gene>
    <name evidence="3" type="ORF">ACFY35_18340</name>
</gene>
<evidence type="ECO:0000259" key="1">
    <source>
        <dbReference type="PROSITE" id="PS50883"/>
    </source>
</evidence>
<keyword evidence="4" id="KW-1185">Reference proteome</keyword>
<evidence type="ECO:0000313" key="4">
    <source>
        <dbReference type="Proteomes" id="UP001602245"/>
    </source>
</evidence>
<name>A0ABW6WGA3_9ACTN</name>
<dbReference type="SMART" id="SM00052">
    <property type="entry name" value="EAL"/>
    <property type="match status" value="1"/>
</dbReference>
<evidence type="ECO:0000313" key="3">
    <source>
        <dbReference type="EMBL" id="MFF5291405.1"/>
    </source>
</evidence>
<proteinExistence type="predicted"/>
<evidence type="ECO:0000259" key="2">
    <source>
        <dbReference type="PROSITE" id="PS50887"/>
    </source>
</evidence>